<sequence length="106" mass="11117">MPASESRSPSRAVFAPITASPNCSRLHEPFGSRSPGSPVVPLDRWSVVPRRSGTKSSGLCRRQFEACQSGEPHTACGSSPLSATVFSRMACNTGSNKFTGALYAAA</sequence>
<dbReference type="AlphaFoldDB" id="A0A919JZ80"/>
<dbReference type="Proteomes" id="UP000636960">
    <property type="component" value="Unassembled WGS sequence"/>
</dbReference>
<protein>
    <submittedName>
        <fullName evidence="1">Uncharacterized protein</fullName>
    </submittedName>
</protein>
<name>A0A919JZ80_9ACTN</name>
<evidence type="ECO:0000313" key="2">
    <source>
        <dbReference type="Proteomes" id="UP000636960"/>
    </source>
</evidence>
<keyword evidence="2" id="KW-1185">Reference proteome</keyword>
<gene>
    <name evidence="1" type="ORF">Ari01nite_51000</name>
</gene>
<accession>A0A919JZ80</accession>
<organism evidence="1 2">
    <name type="scientific">Paractinoplanes rishiriensis</name>
    <dbReference type="NCBI Taxonomy" id="1050105"/>
    <lineage>
        <taxon>Bacteria</taxon>
        <taxon>Bacillati</taxon>
        <taxon>Actinomycetota</taxon>
        <taxon>Actinomycetes</taxon>
        <taxon>Micromonosporales</taxon>
        <taxon>Micromonosporaceae</taxon>
        <taxon>Paractinoplanes</taxon>
    </lineage>
</organism>
<proteinExistence type="predicted"/>
<comment type="caution">
    <text evidence="1">The sequence shown here is derived from an EMBL/GenBank/DDBJ whole genome shotgun (WGS) entry which is preliminary data.</text>
</comment>
<dbReference type="EMBL" id="BOMV01000057">
    <property type="protein sequence ID" value="GIE97635.1"/>
    <property type="molecule type" value="Genomic_DNA"/>
</dbReference>
<evidence type="ECO:0000313" key="1">
    <source>
        <dbReference type="EMBL" id="GIE97635.1"/>
    </source>
</evidence>
<reference evidence="1" key="1">
    <citation type="submission" date="2021-01" db="EMBL/GenBank/DDBJ databases">
        <title>Whole genome shotgun sequence of Actinoplanes rishiriensis NBRC 108556.</title>
        <authorList>
            <person name="Komaki H."/>
            <person name="Tamura T."/>
        </authorList>
    </citation>
    <scope>NUCLEOTIDE SEQUENCE</scope>
    <source>
        <strain evidence="1">NBRC 108556</strain>
    </source>
</reference>